<dbReference type="Proteomes" id="UP000054783">
    <property type="component" value="Unassembled WGS sequence"/>
</dbReference>
<reference evidence="1 2" key="1">
    <citation type="submission" date="2015-01" db="EMBL/GenBank/DDBJ databases">
        <title>Evolution of Trichinella species and genotypes.</title>
        <authorList>
            <person name="Korhonen P.K."/>
            <person name="Edoardo P."/>
            <person name="Giuseppe L.R."/>
            <person name="Gasser R.B."/>
        </authorList>
    </citation>
    <scope>NUCLEOTIDE SEQUENCE [LARGE SCALE GENOMIC DNA]</scope>
    <source>
        <strain evidence="1">ISS2496</strain>
    </source>
</reference>
<dbReference type="EMBL" id="JYDQ01005823">
    <property type="protein sequence ID" value="KRX70995.1"/>
    <property type="molecule type" value="Genomic_DNA"/>
</dbReference>
<dbReference type="AlphaFoldDB" id="A0A0V0W6S7"/>
<protein>
    <submittedName>
        <fullName evidence="1">Uncharacterized protein</fullName>
    </submittedName>
</protein>
<accession>A0A0V0W6S7</accession>
<evidence type="ECO:0000313" key="2">
    <source>
        <dbReference type="Proteomes" id="UP000054783"/>
    </source>
</evidence>
<organism evidence="1 2">
    <name type="scientific">Trichinella patagoniensis</name>
    <dbReference type="NCBI Taxonomy" id="990121"/>
    <lineage>
        <taxon>Eukaryota</taxon>
        <taxon>Metazoa</taxon>
        <taxon>Ecdysozoa</taxon>
        <taxon>Nematoda</taxon>
        <taxon>Enoplea</taxon>
        <taxon>Dorylaimia</taxon>
        <taxon>Trichinellida</taxon>
        <taxon>Trichinellidae</taxon>
        <taxon>Trichinella</taxon>
    </lineage>
</organism>
<comment type="caution">
    <text evidence="1">The sequence shown here is derived from an EMBL/GenBank/DDBJ whole genome shotgun (WGS) entry which is preliminary data.</text>
</comment>
<keyword evidence="2" id="KW-1185">Reference proteome</keyword>
<gene>
    <name evidence="1" type="ORF">T12_6193</name>
</gene>
<evidence type="ECO:0000313" key="1">
    <source>
        <dbReference type="EMBL" id="KRX70995.1"/>
    </source>
</evidence>
<proteinExistence type="predicted"/>
<name>A0A0V0W6S7_9BILA</name>
<sequence>MESLAWTEFWISLRAWRVLAYVGYSKGSISLLWDCGAIWLQHGP</sequence>